<organism evidence="2 3">
    <name type="scientific">Jannaschia ovalis</name>
    <dbReference type="NCBI Taxonomy" id="3038773"/>
    <lineage>
        <taxon>Bacteria</taxon>
        <taxon>Pseudomonadati</taxon>
        <taxon>Pseudomonadota</taxon>
        <taxon>Alphaproteobacteria</taxon>
        <taxon>Rhodobacterales</taxon>
        <taxon>Roseobacteraceae</taxon>
        <taxon>Jannaschia</taxon>
    </lineage>
</organism>
<dbReference type="RefSeq" id="WP_279963983.1">
    <property type="nucleotide sequence ID" value="NZ_CP122537.1"/>
</dbReference>
<keyword evidence="1" id="KW-0812">Transmembrane</keyword>
<evidence type="ECO:0000313" key="3">
    <source>
        <dbReference type="Proteomes" id="UP001243420"/>
    </source>
</evidence>
<reference evidence="2 3" key="1">
    <citation type="submission" date="2023-04" db="EMBL/GenBank/DDBJ databases">
        <title>Jannaschia ovalis sp. nov., a marine bacterium isolated from sea tidal flat.</title>
        <authorList>
            <person name="Kwon D.Y."/>
            <person name="Kim J.-J."/>
        </authorList>
    </citation>
    <scope>NUCLEOTIDE SEQUENCE [LARGE SCALE GENOMIC DNA]</scope>
    <source>
        <strain evidence="2 3">GRR-S6-38</strain>
    </source>
</reference>
<keyword evidence="3" id="KW-1185">Reference proteome</keyword>
<sequence length="111" mass="12222">MLAISALLWALALWLVARAPRGWARLWAALGAFWAFVWLSPQVYYLFYIAHFDGLPWQVVTGPPPAPGRLLRLLAFAQEASLSRHGQGVLGWSLLALAALSWRSPSRGASP</sequence>
<accession>A0ABY8L7Q4</accession>
<name>A0ABY8L7Q4_9RHOB</name>
<evidence type="ECO:0000313" key="2">
    <source>
        <dbReference type="EMBL" id="WGH77409.1"/>
    </source>
</evidence>
<keyword evidence="1" id="KW-0472">Membrane</keyword>
<gene>
    <name evidence="2" type="ORF">P8627_10150</name>
</gene>
<feature type="transmembrane region" description="Helical" evidence="1">
    <location>
        <begin position="28"/>
        <end position="47"/>
    </location>
</feature>
<evidence type="ECO:0000256" key="1">
    <source>
        <dbReference type="SAM" id="Phobius"/>
    </source>
</evidence>
<keyword evidence="1" id="KW-1133">Transmembrane helix</keyword>
<proteinExistence type="predicted"/>
<dbReference type="Proteomes" id="UP001243420">
    <property type="component" value="Chromosome"/>
</dbReference>
<protein>
    <submittedName>
        <fullName evidence="2">Uncharacterized protein</fullName>
    </submittedName>
</protein>
<dbReference type="EMBL" id="CP122537">
    <property type="protein sequence ID" value="WGH77409.1"/>
    <property type="molecule type" value="Genomic_DNA"/>
</dbReference>